<accession>A0A8X6N7E1</accession>
<dbReference type="EMBL" id="BMAW01006110">
    <property type="protein sequence ID" value="GFS97385.1"/>
    <property type="molecule type" value="Genomic_DNA"/>
</dbReference>
<dbReference type="OrthoDB" id="6407486at2759"/>
<dbReference type="AlphaFoldDB" id="A0A8X6N7E1"/>
<proteinExistence type="predicted"/>
<protein>
    <submittedName>
        <fullName evidence="1">Uncharacterized protein</fullName>
    </submittedName>
</protein>
<sequence length="68" mass="7723">MVPKFQLDEPNRDRASVSKVPSHILVTATSLTVPATEYIFKGIGVNNTPNYRLGERKMHWDLKKRGRG</sequence>
<organism evidence="1 2">
    <name type="scientific">Nephila pilipes</name>
    <name type="common">Giant wood spider</name>
    <name type="synonym">Nephila maculata</name>
    <dbReference type="NCBI Taxonomy" id="299642"/>
    <lineage>
        <taxon>Eukaryota</taxon>
        <taxon>Metazoa</taxon>
        <taxon>Ecdysozoa</taxon>
        <taxon>Arthropoda</taxon>
        <taxon>Chelicerata</taxon>
        <taxon>Arachnida</taxon>
        <taxon>Araneae</taxon>
        <taxon>Araneomorphae</taxon>
        <taxon>Entelegynae</taxon>
        <taxon>Araneoidea</taxon>
        <taxon>Nephilidae</taxon>
        <taxon>Nephila</taxon>
    </lineage>
</organism>
<gene>
    <name evidence="1" type="ORF">NPIL_199831</name>
</gene>
<name>A0A8X6N7E1_NEPPI</name>
<feature type="non-terminal residue" evidence="1">
    <location>
        <position position="68"/>
    </location>
</feature>
<comment type="caution">
    <text evidence="1">The sequence shown here is derived from an EMBL/GenBank/DDBJ whole genome shotgun (WGS) entry which is preliminary data.</text>
</comment>
<evidence type="ECO:0000313" key="1">
    <source>
        <dbReference type="EMBL" id="GFS97385.1"/>
    </source>
</evidence>
<keyword evidence="2" id="KW-1185">Reference proteome</keyword>
<reference evidence="1" key="1">
    <citation type="submission" date="2020-08" db="EMBL/GenBank/DDBJ databases">
        <title>Multicomponent nature underlies the extraordinary mechanical properties of spider dragline silk.</title>
        <authorList>
            <person name="Kono N."/>
            <person name="Nakamura H."/>
            <person name="Mori M."/>
            <person name="Yoshida Y."/>
            <person name="Ohtoshi R."/>
            <person name="Malay A.D."/>
            <person name="Moran D.A.P."/>
            <person name="Tomita M."/>
            <person name="Numata K."/>
            <person name="Arakawa K."/>
        </authorList>
    </citation>
    <scope>NUCLEOTIDE SEQUENCE</scope>
</reference>
<evidence type="ECO:0000313" key="2">
    <source>
        <dbReference type="Proteomes" id="UP000887013"/>
    </source>
</evidence>
<dbReference type="Proteomes" id="UP000887013">
    <property type="component" value="Unassembled WGS sequence"/>
</dbReference>